<dbReference type="Pfam" id="PF00535">
    <property type="entry name" value="Glycos_transf_2"/>
    <property type="match status" value="1"/>
</dbReference>
<dbReference type="PANTHER" id="PTHR22916">
    <property type="entry name" value="GLYCOSYLTRANSFERASE"/>
    <property type="match status" value="1"/>
</dbReference>
<dbReference type="RefSeq" id="WP_158216420.1">
    <property type="nucleotide sequence ID" value="NZ_MWWY01000017.1"/>
</dbReference>
<name>A0A261G0D2_9BIFI</name>
<gene>
    <name evidence="4" type="ORF">BHAP_0794</name>
</gene>
<dbReference type="PANTHER" id="PTHR22916:SF51">
    <property type="entry name" value="GLYCOSYLTRANSFERASE EPSH-RELATED"/>
    <property type="match status" value="1"/>
</dbReference>
<evidence type="ECO:0000256" key="2">
    <source>
        <dbReference type="ARBA" id="ARBA00022679"/>
    </source>
</evidence>
<proteinExistence type="predicted"/>
<keyword evidence="1" id="KW-0328">Glycosyltransferase</keyword>
<dbReference type="OrthoDB" id="3171021at2"/>
<dbReference type="CDD" id="cd00761">
    <property type="entry name" value="Glyco_tranf_GTA_type"/>
    <property type="match status" value="1"/>
</dbReference>
<dbReference type="GO" id="GO:0016757">
    <property type="term" value="F:glycosyltransferase activity"/>
    <property type="evidence" value="ECO:0007669"/>
    <property type="project" value="UniProtKB-KW"/>
</dbReference>
<reference evidence="4 5" key="1">
    <citation type="journal article" date="2017" name="BMC Genomics">
        <title>Comparative genomic and phylogenomic analyses of the Bifidobacteriaceae family.</title>
        <authorList>
            <person name="Lugli G.A."/>
            <person name="Milani C."/>
            <person name="Turroni F."/>
            <person name="Duranti S."/>
            <person name="Mancabelli L."/>
            <person name="Mangifesta M."/>
            <person name="Ferrario C."/>
            <person name="Modesto M."/>
            <person name="Mattarelli P."/>
            <person name="Jiri K."/>
            <person name="van Sinderen D."/>
            <person name="Ventura M."/>
        </authorList>
    </citation>
    <scope>NUCLEOTIDE SEQUENCE [LARGE SCALE GENOMIC DNA]</scope>
    <source>
        <strain evidence="4 5">DSM 100202</strain>
    </source>
</reference>
<feature type="domain" description="Glycosyltransferase 2-like" evidence="3">
    <location>
        <begin position="46"/>
        <end position="157"/>
    </location>
</feature>
<evidence type="ECO:0000313" key="4">
    <source>
        <dbReference type="EMBL" id="OZG64902.1"/>
    </source>
</evidence>
<evidence type="ECO:0000259" key="3">
    <source>
        <dbReference type="Pfam" id="PF00535"/>
    </source>
</evidence>
<protein>
    <submittedName>
        <fullName evidence="4">Glycosyl transferase</fullName>
    </submittedName>
</protein>
<dbReference type="Proteomes" id="UP000216074">
    <property type="component" value="Unassembled WGS sequence"/>
</dbReference>
<dbReference type="EMBL" id="MWWY01000017">
    <property type="protein sequence ID" value="OZG64902.1"/>
    <property type="molecule type" value="Genomic_DNA"/>
</dbReference>
<sequence length="402" mass="43940">MSIPNKTTETSFAHVTPLAGSAVAPRKPYEPHTSAESSVSSPEAISIIVPVYNVRNYVADCIRSLTIAVTSFHSQYGLDAEIIVVDDGSTDGSGDIVESLAHVATIRIFHTDNNGLASARNFGVNQAHSEYVSFVDGDDMVSPDYLCTLYAGMITANASANRLHDKALVIGTYATVPENADLQQAIALTDSPTTPTLESAVHVMTSSNAIRRTLAGVVPIQAVAKLARRDWYVQHPYAARHLYEDLETIIPLLSSVDTVVLISTPIYCYRQRPGSITRNAHPSMKQLQDYCHAIDTFERECATRCNTASERDLLAYQIATQCTRLHRTIRIASRAGGGLSTQERDTLRTLDAQTDARVRSLLPAALQAPGTSRSGCIRIRLFCLSRLLYDMAFDCYEALAKR</sequence>
<comment type="caution">
    <text evidence="4">The sequence shown here is derived from an EMBL/GenBank/DDBJ whole genome shotgun (WGS) entry which is preliminary data.</text>
</comment>
<dbReference type="InterPro" id="IPR001173">
    <property type="entry name" value="Glyco_trans_2-like"/>
</dbReference>
<dbReference type="AlphaFoldDB" id="A0A261G0D2"/>
<dbReference type="SUPFAM" id="SSF53448">
    <property type="entry name" value="Nucleotide-diphospho-sugar transferases"/>
    <property type="match status" value="1"/>
</dbReference>
<evidence type="ECO:0000256" key="1">
    <source>
        <dbReference type="ARBA" id="ARBA00022676"/>
    </source>
</evidence>
<dbReference type="InterPro" id="IPR029044">
    <property type="entry name" value="Nucleotide-diphossugar_trans"/>
</dbReference>
<organism evidence="4 5">
    <name type="scientific">Bifidobacterium hapali</name>
    <dbReference type="NCBI Taxonomy" id="1630172"/>
    <lineage>
        <taxon>Bacteria</taxon>
        <taxon>Bacillati</taxon>
        <taxon>Actinomycetota</taxon>
        <taxon>Actinomycetes</taxon>
        <taxon>Bifidobacteriales</taxon>
        <taxon>Bifidobacteriaceae</taxon>
        <taxon>Bifidobacterium</taxon>
    </lineage>
</organism>
<keyword evidence="2 4" id="KW-0808">Transferase</keyword>
<accession>A0A261G0D2</accession>
<evidence type="ECO:0000313" key="5">
    <source>
        <dbReference type="Proteomes" id="UP000216074"/>
    </source>
</evidence>
<dbReference type="Gene3D" id="3.90.550.10">
    <property type="entry name" value="Spore Coat Polysaccharide Biosynthesis Protein SpsA, Chain A"/>
    <property type="match status" value="1"/>
</dbReference>
<keyword evidence="5" id="KW-1185">Reference proteome</keyword>